<proteinExistence type="predicted"/>
<sequence>MYRRYRLLCATLWNGLTWRLIPAMRRCFRSWRGRGRRRGRSGRWQGSLRRRKSVRRSRRGSWLGHSVPRRLVRRPRAREISLMHPVVLLELLDNFKFHKACITTVLKYQAGNILILIVLFSVMSWPTMCHGV</sequence>
<dbReference type="HOGENOM" id="CLU_1920505_0_0_1"/>
<reference evidence="1" key="1">
    <citation type="submission" date="2015-04" db="UniProtKB">
        <authorList>
            <consortium name="EnsemblPlants"/>
        </authorList>
    </citation>
    <scope>IDENTIFICATION</scope>
</reference>
<dbReference type="Gramene" id="OPUNC02G20130.1">
    <property type="protein sequence ID" value="OPUNC02G20130.1"/>
    <property type="gene ID" value="OPUNC02G20130"/>
</dbReference>
<dbReference type="AlphaFoldDB" id="A0A0E0K1Q9"/>
<evidence type="ECO:0000313" key="2">
    <source>
        <dbReference type="Proteomes" id="UP000026962"/>
    </source>
</evidence>
<dbReference type="Proteomes" id="UP000026962">
    <property type="component" value="Chromosome 2"/>
</dbReference>
<accession>A0A0E0K1Q9</accession>
<organism evidence="1">
    <name type="scientific">Oryza punctata</name>
    <name type="common">Red rice</name>
    <dbReference type="NCBI Taxonomy" id="4537"/>
    <lineage>
        <taxon>Eukaryota</taxon>
        <taxon>Viridiplantae</taxon>
        <taxon>Streptophyta</taxon>
        <taxon>Embryophyta</taxon>
        <taxon>Tracheophyta</taxon>
        <taxon>Spermatophyta</taxon>
        <taxon>Magnoliopsida</taxon>
        <taxon>Liliopsida</taxon>
        <taxon>Poales</taxon>
        <taxon>Poaceae</taxon>
        <taxon>BOP clade</taxon>
        <taxon>Oryzoideae</taxon>
        <taxon>Oryzeae</taxon>
        <taxon>Oryzinae</taxon>
        <taxon>Oryza</taxon>
    </lineage>
</organism>
<protein>
    <submittedName>
        <fullName evidence="1">Uncharacterized protein</fullName>
    </submittedName>
</protein>
<keyword evidence="2" id="KW-1185">Reference proteome</keyword>
<dbReference type="EnsemblPlants" id="OPUNC02G20130.1">
    <property type="protein sequence ID" value="OPUNC02G20130.1"/>
    <property type="gene ID" value="OPUNC02G20130"/>
</dbReference>
<name>A0A0E0K1Q9_ORYPU</name>
<reference evidence="1" key="2">
    <citation type="submission" date="2018-05" db="EMBL/GenBank/DDBJ databases">
        <title>OpunRS2 (Oryza punctata Reference Sequence Version 2).</title>
        <authorList>
            <person name="Zhang J."/>
            <person name="Kudrna D."/>
            <person name="Lee S."/>
            <person name="Talag J."/>
            <person name="Welchert J."/>
            <person name="Wing R.A."/>
        </authorList>
    </citation>
    <scope>NUCLEOTIDE SEQUENCE [LARGE SCALE GENOMIC DNA]</scope>
</reference>
<evidence type="ECO:0000313" key="1">
    <source>
        <dbReference type="EnsemblPlants" id="OPUNC02G20130.1"/>
    </source>
</evidence>